<feature type="transmembrane region" description="Helical" evidence="2">
    <location>
        <begin position="244"/>
        <end position="265"/>
    </location>
</feature>
<name>A0A173UQH6_9FIRM</name>
<feature type="compositionally biased region" description="Low complexity" evidence="1">
    <location>
        <begin position="76"/>
        <end position="86"/>
    </location>
</feature>
<feature type="transmembrane region" description="Helical" evidence="2">
    <location>
        <begin position="162"/>
        <end position="184"/>
    </location>
</feature>
<keyword evidence="3" id="KW-0808">Transferase</keyword>
<evidence type="ECO:0000313" key="3">
    <source>
        <dbReference type="EMBL" id="CUN15848.1"/>
    </source>
</evidence>
<dbReference type="AlphaFoldDB" id="A0A173UQH6"/>
<keyword evidence="2" id="KW-0472">Membrane</keyword>
<proteinExistence type="predicted"/>
<accession>A0A173UQH6</accession>
<protein>
    <submittedName>
        <fullName evidence="3">Acyl-CoA cholesterol acyltransferase</fullName>
    </submittedName>
</protein>
<feature type="compositionally biased region" description="Basic residues" evidence="1">
    <location>
        <begin position="66"/>
        <end position="75"/>
    </location>
</feature>
<keyword evidence="2" id="KW-1133">Transmembrane helix</keyword>
<gene>
    <name evidence="3" type="ORF">ERS852574_03067</name>
</gene>
<dbReference type="Proteomes" id="UP000095727">
    <property type="component" value="Unassembled WGS sequence"/>
</dbReference>
<keyword evidence="3" id="KW-0012">Acyltransferase</keyword>
<organism evidence="3 4">
    <name type="scientific">Coprococcus comes</name>
    <dbReference type="NCBI Taxonomy" id="410072"/>
    <lineage>
        <taxon>Bacteria</taxon>
        <taxon>Bacillati</taxon>
        <taxon>Bacillota</taxon>
        <taxon>Clostridia</taxon>
        <taxon>Lachnospirales</taxon>
        <taxon>Lachnospiraceae</taxon>
        <taxon>Coprococcus</taxon>
    </lineage>
</organism>
<feature type="region of interest" description="Disordered" evidence="1">
    <location>
        <begin position="15"/>
        <end position="101"/>
    </location>
</feature>
<feature type="transmembrane region" description="Helical" evidence="2">
    <location>
        <begin position="204"/>
        <end position="224"/>
    </location>
</feature>
<evidence type="ECO:0000256" key="1">
    <source>
        <dbReference type="SAM" id="MobiDB-lite"/>
    </source>
</evidence>
<feature type="compositionally biased region" description="Basic and acidic residues" evidence="1">
    <location>
        <begin position="36"/>
        <end position="65"/>
    </location>
</feature>
<keyword evidence="2" id="KW-0812">Transmembrane</keyword>
<sequence>MKQIYEDLSDDTDFDIIDLADVPDRDTVKRRKKKSQRDVNKTNKSEEVKKKEHSSIEDPSEDSRKERSKKARKRTSGNSGNGSSKASGKKRSTPSASIITTPVKKTVQTGAKITGKLLQTGARGVTLLMIAIIAFNIFKNFWSCYPVYGSLATAVNAKNYTLGAFLGVAAFLLIMEIIFFLWALTGPCAYGDRGTKRVDTGRGLFSFLFIGITVVAAGMFWNLIPSSPSPLTGLAGGLQLYGSLKGILLPLCGIGLVSCIIRKIFS</sequence>
<evidence type="ECO:0000256" key="2">
    <source>
        <dbReference type="SAM" id="Phobius"/>
    </source>
</evidence>
<evidence type="ECO:0000313" key="4">
    <source>
        <dbReference type="Proteomes" id="UP000095727"/>
    </source>
</evidence>
<dbReference type="RefSeq" id="WP_055158466.1">
    <property type="nucleotide sequence ID" value="NZ_CYXR01000033.1"/>
</dbReference>
<dbReference type="GO" id="GO:0016746">
    <property type="term" value="F:acyltransferase activity"/>
    <property type="evidence" value="ECO:0007669"/>
    <property type="project" value="UniProtKB-KW"/>
</dbReference>
<feature type="transmembrane region" description="Helical" evidence="2">
    <location>
        <begin position="125"/>
        <end position="142"/>
    </location>
</feature>
<dbReference type="EMBL" id="CYXR01000033">
    <property type="protein sequence ID" value="CUN15848.1"/>
    <property type="molecule type" value="Genomic_DNA"/>
</dbReference>
<reference evidence="3 4" key="1">
    <citation type="submission" date="2015-09" db="EMBL/GenBank/DDBJ databases">
        <authorList>
            <consortium name="Pathogen Informatics"/>
        </authorList>
    </citation>
    <scope>NUCLEOTIDE SEQUENCE [LARGE SCALE GENOMIC DNA]</scope>
    <source>
        <strain evidence="3 4">2789STDY5834962</strain>
    </source>
</reference>